<keyword evidence="5" id="KW-0560">Oxidoreductase</keyword>
<comment type="cofactor">
    <cofactor evidence="1 8">
        <name>heme</name>
        <dbReference type="ChEBI" id="CHEBI:30413"/>
    </cofactor>
</comment>
<protein>
    <recommendedName>
        <fullName evidence="12">Cytochrome P450</fullName>
    </recommendedName>
</protein>
<feature type="transmembrane region" description="Helical" evidence="9">
    <location>
        <begin position="44"/>
        <end position="62"/>
    </location>
</feature>
<keyword evidence="4 8" id="KW-0479">Metal-binding</keyword>
<accession>A0A4Y9XPZ6</accession>
<gene>
    <name evidence="10" type="ORF">EVJ58_g10356</name>
</gene>
<feature type="transmembrane region" description="Helical" evidence="9">
    <location>
        <begin position="12"/>
        <end position="32"/>
    </location>
</feature>
<evidence type="ECO:0000256" key="1">
    <source>
        <dbReference type="ARBA" id="ARBA00001971"/>
    </source>
</evidence>
<dbReference type="GO" id="GO:0020037">
    <property type="term" value="F:heme binding"/>
    <property type="evidence" value="ECO:0007669"/>
    <property type="project" value="InterPro"/>
</dbReference>
<proteinExistence type="inferred from homology"/>
<evidence type="ECO:0000256" key="2">
    <source>
        <dbReference type="ARBA" id="ARBA00005179"/>
    </source>
</evidence>
<feature type="binding site" description="axial binding residue" evidence="8">
    <location>
        <position position="512"/>
    </location>
    <ligand>
        <name>heme</name>
        <dbReference type="ChEBI" id="CHEBI:30413"/>
    </ligand>
    <ligandPart>
        <name>Fe</name>
        <dbReference type="ChEBI" id="CHEBI:18248"/>
    </ligandPart>
</feature>
<organism evidence="10 11">
    <name type="scientific">Rhodofomes roseus</name>
    <dbReference type="NCBI Taxonomy" id="34475"/>
    <lineage>
        <taxon>Eukaryota</taxon>
        <taxon>Fungi</taxon>
        <taxon>Dikarya</taxon>
        <taxon>Basidiomycota</taxon>
        <taxon>Agaricomycotina</taxon>
        <taxon>Agaricomycetes</taxon>
        <taxon>Polyporales</taxon>
        <taxon>Rhodofomes</taxon>
    </lineage>
</organism>
<dbReference type="Proteomes" id="UP000298390">
    <property type="component" value="Unassembled WGS sequence"/>
</dbReference>
<comment type="similarity">
    <text evidence="3">Belongs to the cytochrome P450 family.</text>
</comment>
<evidence type="ECO:0000256" key="5">
    <source>
        <dbReference type="ARBA" id="ARBA00023002"/>
    </source>
</evidence>
<dbReference type="STRING" id="34475.A0A4Y9XPZ6"/>
<dbReference type="InterPro" id="IPR050121">
    <property type="entry name" value="Cytochrome_P450_monoxygenase"/>
</dbReference>
<dbReference type="AlphaFoldDB" id="A0A4Y9XPZ6"/>
<comment type="caution">
    <text evidence="10">The sequence shown here is derived from an EMBL/GenBank/DDBJ whole genome shotgun (WGS) entry which is preliminary data.</text>
</comment>
<keyword evidence="7" id="KW-0503">Monooxygenase</keyword>
<evidence type="ECO:0008006" key="12">
    <source>
        <dbReference type="Google" id="ProtNLM"/>
    </source>
</evidence>
<evidence type="ECO:0000313" key="10">
    <source>
        <dbReference type="EMBL" id="TFY51832.1"/>
    </source>
</evidence>
<name>A0A4Y9XPZ6_9APHY</name>
<keyword evidence="9" id="KW-0812">Transmembrane</keyword>
<keyword evidence="6 8" id="KW-0408">Iron</keyword>
<keyword evidence="8" id="KW-0349">Heme</keyword>
<dbReference type="PANTHER" id="PTHR24305">
    <property type="entry name" value="CYTOCHROME P450"/>
    <property type="match status" value="1"/>
</dbReference>
<reference evidence="10 11" key="1">
    <citation type="submission" date="2019-01" db="EMBL/GenBank/DDBJ databases">
        <title>Genome sequencing of the rare red list fungi Fomitopsis rosea.</title>
        <authorList>
            <person name="Buettner E."/>
            <person name="Kellner H."/>
        </authorList>
    </citation>
    <scope>NUCLEOTIDE SEQUENCE [LARGE SCALE GENOMIC DNA]</scope>
    <source>
        <strain evidence="10 11">DSM 105464</strain>
    </source>
</reference>
<feature type="transmembrane region" description="Helical" evidence="9">
    <location>
        <begin position="68"/>
        <end position="88"/>
    </location>
</feature>
<dbReference type="GO" id="GO:0004497">
    <property type="term" value="F:monooxygenase activity"/>
    <property type="evidence" value="ECO:0007669"/>
    <property type="project" value="UniProtKB-KW"/>
</dbReference>
<evidence type="ECO:0000256" key="8">
    <source>
        <dbReference type="PIRSR" id="PIRSR602401-1"/>
    </source>
</evidence>
<evidence type="ECO:0000256" key="9">
    <source>
        <dbReference type="SAM" id="Phobius"/>
    </source>
</evidence>
<dbReference type="GO" id="GO:0005506">
    <property type="term" value="F:iron ion binding"/>
    <property type="evidence" value="ECO:0007669"/>
    <property type="project" value="InterPro"/>
</dbReference>
<evidence type="ECO:0000256" key="3">
    <source>
        <dbReference type="ARBA" id="ARBA00010617"/>
    </source>
</evidence>
<comment type="pathway">
    <text evidence="2">Secondary metabolite biosynthesis.</text>
</comment>
<dbReference type="SUPFAM" id="SSF48264">
    <property type="entry name" value="Cytochrome P450"/>
    <property type="match status" value="1"/>
</dbReference>
<keyword evidence="9" id="KW-0472">Membrane</keyword>
<dbReference type="PRINTS" id="PR00463">
    <property type="entry name" value="EP450I"/>
</dbReference>
<dbReference type="InterPro" id="IPR001128">
    <property type="entry name" value="Cyt_P450"/>
</dbReference>
<dbReference type="PRINTS" id="PR00385">
    <property type="entry name" value="P450"/>
</dbReference>
<dbReference type="InterPro" id="IPR002401">
    <property type="entry name" value="Cyt_P450_E_grp-I"/>
</dbReference>
<sequence length="569" mass="62900">MGLEYFAVLRLTSMPGPLLPVVGFALVAHLWFKKYEPTDALSLSVLLGLFPAIPVLLTPLRLSSSTPLIILAGYTSFYIALLLSIAIYRVSPLHPLYKYPGPLIGKLSSFHMVYVAARGKQHCYFRRMHAKYGRVVRLGPNVLSIVDVEMLPSILGVDGMPKGPMWDGRRISGKYGQIAAGIARGDLVGTRDKHIHAEARQLWSRGFTSASVRKYEPTIIRRVGQLVEALETQCSPIQGSTDTPVDMSIWLNFFTFDLMGDLVFGGPFDFLCNGDKDGMVRTIMDSLRYVDSYLFRRTLMKLPFLRSQTQGIGEFARQQVLRRLKNGPLHDDLLYHLNGEENIDNGPAPLPVLVTAAVAAIIAGSETTAFALSGVLCAIIAHPSCYERLQSEVDAIFPANNGLPADFAELAQLEYLNAVINEALRLFPPIPTSLQRAPAPGSGGHYISADMFIAEGTAVYVPPYAYHRDPQYFYPDPDAFRPERWLKSEDGATSGVLTPSAFMAFSAGPANCIARSLALMQMRIVLVSLLQVFDIHFPEGYSSEHWSDSLEDRFAMAQEALPVVLKRRL</sequence>
<keyword evidence="9" id="KW-1133">Transmembrane helix</keyword>
<evidence type="ECO:0000313" key="11">
    <source>
        <dbReference type="Proteomes" id="UP000298390"/>
    </source>
</evidence>
<evidence type="ECO:0000256" key="6">
    <source>
        <dbReference type="ARBA" id="ARBA00023004"/>
    </source>
</evidence>
<dbReference type="EMBL" id="SEKV01001097">
    <property type="protein sequence ID" value="TFY51832.1"/>
    <property type="molecule type" value="Genomic_DNA"/>
</dbReference>
<dbReference type="Gene3D" id="1.10.630.10">
    <property type="entry name" value="Cytochrome P450"/>
    <property type="match status" value="1"/>
</dbReference>
<dbReference type="GO" id="GO:0016705">
    <property type="term" value="F:oxidoreductase activity, acting on paired donors, with incorporation or reduction of molecular oxygen"/>
    <property type="evidence" value="ECO:0007669"/>
    <property type="project" value="InterPro"/>
</dbReference>
<dbReference type="PANTHER" id="PTHR24305:SF187">
    <property type="entry name" value="P450, PUTATIVE (EUROFUNG)-RELATED"/>
    <property type="match status" value="1"/>
</dbReference>
<dbReference type="Pfam" id="PF00067">
    <property type="entry name" value="p450"/>
    <property type="match status" value="1"/>
</dbReference>
<evidence type="ECO:0000256" key="4">
    <source>
        <dbReference type="ARBA" id="ARBA00022723"/>
    </source>
</evidence>
<dbReference type="InterPro" id="IPR036396">
    <property type="entry name" value="Cyt_P450_sf"/>
</dbReference>
<evidence type="ECO:0000256" key="7">
    <source>
        <dbReference type="ARBA" id="ARBA00023033"/>
    </source>
</evidence>